<organism evidence="2">
    <name type="scientific">Arion vulgaris</name>
    <dbReference type="NCBI Taxonomy" id="1028688"/>
    <lineage>
        <taxon>Eukaryota</taxon>
        <taxon>Metazoa</taxon>
        <taxon>Spiralia</taxon>
        <taxon>Lophotrochozoa</taxon>
        <taxon>Mollusca</taxon>
        <taxon>Gastropoda</taxon>
        <taxon>Heterobranchia</taxon>
        <taxon>Euthyneura</taxon>
        <taxon>Panpulmonata</taxon>
        <taxon>Eupulmonata</taxon>
        <taxon>Stylommatophora</taxon>
        <taxon>Helicina</taxon>
        <taxon>Arionoidea</taxon>
        <taxon>Arionidae</taxon>
        <taxon>Arion</taxon>
    </lineage>
</organism>
<accession>A0A0B7B7X1</accession>
<keyword evidence="1" id="KW-0732">Signal</keyword>
<dbReference type="EMBL" id="HACG01042102">
    <property type="protein sequence ID" value="CEK88967.1"/>
    <property type="molecule type" value="Transcribed_RNA"/>
</dbReference>
<sequence length="67" mass="7792">MQYLMMILSYLFVKSQAVIDFRCVLNSLTLLSWNVLKISIKALSIDCVTWEDVTQDQSARYTSLQKK</sequence>
<gene>
    <name evidence="2" type="primary">ORF168157</name>
</gene>
<dbReference type="AlphaFoldDB" id="A0A0B7B7X1"/>
<protein>
    <submittedName>
        <fullName evidence="2">Uncharacterized protein</fullName>
    </submittedName>
</protein>
<feature type="chain" id="PRO_5002128029" evidence="1">
    <location>
        <begin position="18"/>
        <end position="67"/>
    </location>
</feature>
<name>A0A0B7B7X1_9EUPU</name>
<proteinExistence type="predicted"/>
<feature type="signal peptide" evidence="1">
    <location>
        <begin position="1"/>
        <end position="17"/>
    </location>
</feature>
<evidence type="ECO:0000256" key="1">
    <source>
        <dbReference type="SAM" id="SignalP"/>
    </source>
</evidence>
<reference evidence="2" key="1">
    <citation type="submission" date="2014-12" db="EMBL/GenBank/DDBJ databases">
        <title>Insight into the proteome of Arion vulgaris.</title>
        <authorList>
            <person name="Aradska J."/>
            <person name="Bulat T."/>
            <person name="Smidak R."/>
            <person name="Sarate P."/>
            <person name="Gangsoo J."/>
            <person name="Sialana F."/>
            <person name="Bilban M."/>
            <person name="Lubec G."/>
        </authorList>
    </citation>
    <scope>NUCLEOTIDE SEQUENCE</scope>
    <source>
        <tissue evidence="2">Skin</tissue>
    </source>
</reference>
<evidence type="ECO:0000313" key="2">
    <source>
        <dbReference type="EMBL" id="CEK88967.1"/>
    </source>
</evidence>